<feature type="transmembrane region" description="Helical" evidence="8">
    <location>
        <begin position="74"/>
        <end position="94"/>
    </location>
</feature>
<dbReference type="PANTHER" id="PTHR30269:SF32">
    <property type="entry name" value="MEMBRANE TRANSPORTER PROTEIN-RELATED"/>
    <property type="match status" value="1"/>
</dbReference>
<evidence type="ECO:0000256" key="7">
    <source>
        <dbReference type="ARBA" id="ARBA00023136"/>
    </source>
</evidence>
<dbReference type="Proteomes" id="UP000037425">
    <property type="component" value="Unassembled WGS sequence"/>
</dbReference>
<feature type="transmembrane region" description="Helical" evidence="8">
    <location>
        <begin position="169"/>
        <end position="190"/>
    </location>
</feature>
<evidence type="ECO:0000313" key="9">
    <source>
        <dbReference type="EMBL" id="KOF15390.1"/>
    </source>
</evidence>
<dbReference type="InterPro" id="IPR002781">
    <property type="entry name" value="TM_pro_TauE-like"/>
</dbReference>
<protein>
    <recommendedName>
        <fullName evidence="8">Probable membrane transporter protein</fullName>
    </recommendedName>
</protein>
<keyword evidence="6 8" id="KW-1133">Transmembrane helix</keyword>
<evidence type="ECO:0000256" key="3">
    <source>
        <dbReference type="ARBA" id="ARBA00022448"/>
    </source>
</evidence>
<evidence type="ECO:0000313" key="10">
    <source>
        <dbReference type="Proteomes" id="UP000037425"/>
    </source>
</evidence>
<feature type="transmembrane region" description="Helical" evidence="8">
    <location>
        <begin position="228"/>
        <end position="245"/>
    </location>
</feature>
<keyword evidence="3" id="KW-0813">Transport</keyword>
<feature type="transmembrane region" description="Helical" evidence="8">
    <location>
        <begin position="100"/>
        <end position="119"/>
    </location>
</feature>
<evidence type="ECO:0000256" key="4">
    <source>
        <dbReference type="ARBA" id="ARBA00022475"/>
    </source>
</evidence>
<dbReference type="PATRIC" id="fig|106592.7.peg.3496"/>
<reference evidence="10" key="1">
    <citation type="submission" date="2015-07" db="EMBL/GenBank/DDBJ databases">
        <title>Whole genome sequence of an Ensifer adhaerens strain isolated from a cave pool in the Wind Cave National Park.</title>
        <authorList>
            <person name="Eng W.W.H."/>
            <person name="Gan H.M."/>
            <person name="Barton H.A."/>
            <person name="Savka M.A."/>
        </authorList>
    </citation>
    <scope>NUCLEOTIDE SEQUENCE [LARGE SCALE GENOMIC DNA]</scope>
    <source>
        <strain evidence="10">SD006</strain>
    </source>
</reference>
<name>A0A0L8BLC2_ENSAD</name>
<keyword evidence="5 8" id="KW-0812">Transmembrane</keyword>
<dbReference type="RefSeq" id="WP_053251290.1">
    <property type="nucleotide sequence ID" value="NZ_LGAP01000020.1"/>
</dbReference>
<dbReference type="Pfam" id="PF01925">
    <property type="entry name" value="TauE"/>
    <property type="match status" value="1"/>
</dbReference>
<gene>
    <name evidence="9" type="ORF">AC244_23840</name>
</gene>
<feature type="transmembrane region" description="Helical" evidence="8">
    <location>
        <begin position="34"/>
        <end position="53"/>
    </location>
</feature>
<comment type="caution">
    <text evidence="9">The sequence shown here is derived from an EMBL/GenBank/DDBJ whole genome shotgun (WGS) entry which is preliminary data.</text>
</comment>
<feature type="transmembrane region" description="Helical" evidence="8">
    <location>
        <begin position="131"/>
        <end position="157"/>
    </location>
</feature>
<evidence type="ECO:0000256" key="5">
    <source>
        <dbReference type="ARBA" id="ARBA00022692"/>
    </source>
</evidence>
<evidence type="ECO:0000256" key="6">
    <source>
        <dbReference type="ARBA" id="ARBA00022989"/>
    </source>
</evidence>
<proteinExistence type="inferred from homology"/>
<dbReference type="EMBL" id="LGAP01000020">
    <property type="protein sequence ID" value="KOF15390.1"/>
    <property type="molecule type" value="Genomic_DNA"/>
</dbReference>
<dbReference type="OrthoDB" id="9800873at2"/>
<evidence type="ECO:0000256" key="1">
    <source>
        <dbReference type="ARBA" id="ARBA00004651"/>
    </source>
</evidence>
<dbReference type="InterPro" id="IPR052017">
    <property type="entry name" value="TSUP"/>
</dbReference>
<comment type="similarity">
    <text evidence="2 8">Belongs to the 4-toluene sulfonate uptake permease (TSUP) (TC 2.A.102) family.</text>
</comment>
<dbReference type="GO" id="GO:0005886">
    <property type="term" value="C:plasma membrane"/>
    <property type="evidence" value="ECO:0007669"/>
    <property type="project" value="UniProtKB-SubCell"/>
</dbReference>
<feature type="transmembrane region" description="Helical" evidence="8">
    <location>
        <begin position="199"/>
        <end position="216"/>
    </location>
</feature>
<dbReference type="PANTHER" id="PTHR30269">
    <property type="entry name" value="TRANSMEMBRANE PROTEIN YFCA"/>
    <property type="match status" value="1"/>
</dbReference>
<evidence type="ECO:0000256" key="8">
    <source>
        <dbReference type="RuleBase" id="RU363041"/>
    </source>
</evidence>
<keyword evidence="7 8" id="KW-0472">Membrane</keyword>
<sequence length="249" mass="26109">MIELSTWLVSAIATTFFLAGVVKGVTGMGLPTVAMGALGALLSPITAANLLILPSLMTNVWQLLAGPAFRPLLLRLWPMMLAIGIGTILGTALLARGDTVLSTAMLGGALVVYAGYTLIARPFAVPARVEAWLSPPIGMITGVVTVCTGVFVMPAVPYLQALGLEKEDLIQALGLSFTVSTMTLAAGLLWRGALEADNLLLSALAIVPALAGMWAGQVIRRLVSPATFRLWFLIGLLFLGAELALRPFL</sequence>
<organism evidence="9 10">
    <name type="scientific">Ensifer adhaerens</name>
    <name type="common">Sinorhizobium morelense</name>
    <dbReference type="NCBI Taxonomy" id="106592"/>
    <lineage>
        <taxon>Bacteria</taxon>
        <taxon>Pseudomonadati</taxon>
        <taxon>Pseudomonadota</taxon>
        <taxon>Alphaproteobacteria</taxon>
        <taxon>Hyphomicrobiales</taxon>
        <taxon>Rhizobiaceae</taxon>
        <taxon>Sinorhizobium/Ensifer group</taxon>
        <taxon>Ensifer</taxon>
    </lineage>
</organism>
<keyword evidence="4 8" id="KW-1003">Cell membrane</keyword>
<comment type="subcellular location">
    <subcellularLocation>
        <location evidence="1 8">Cell membrane</location>
        <topology evidence="1 8">Multi-pass membrane protein</topology>
    </subcellularLocation>
</comment>
<accession>A0A0L8BLC2</accession>
<evidence type="ECO:0000256" key="2">
    <source>
        <dbReference type="ARBA" id="ARBA00009142"/>
    </source>
</evidence>
<dbReference type="AlphaFoldDB" id="A0A0L8BLC2"/>